<dbReference type="InterPro" id="IPR011711">
    <property type="entry name" value="GntR_C"/>
</dbReference>
<evidence type="ECO:0000313" key="8">
    <source>
        <dbReference type="Proteomes" id="UP001215549"/>
    </source>
</evidence>
<keyword evidence="3" id="KW-0804">Transcription</keyword>
<dbReference type="Proteomes" id="UP000186216">
    <property type="component" value="Unassembled WGS sequence"/>
</dbReference>
<dbReference type="PANTHER" id="PTHR43537">
    <property type="entry name" value="TRANSCRIPTIONAL REGULATOR, GNTR FAMILY"/>
    <property type="match status" value="1"/>
</dbReference>
<dbReference type="PROSITE" id="PS50949">
    <property type="entry name" value="HTH_GNTR"/>
    <property type="match status" value="1"/>
</dbReference>
<dbReference type="Gene3D" id="1.20.120.530">
    <property type="entry name" value="GntR ligand-binding domain-like"/>
    <property type="match status" value="1"/>
</dbReference>
<dbReference type="PANTHER" id="PTHR43537:SF45">
    <property type="entry name" value="GNTR FAMILY REGULATORY PROTEIN"/>
    <property type="match status" value="1"/>
</dbReference>
<feature type="domain" description="HTH gntR-type" evidence="4">
    <location>
        <begin position="21"/>
        <end position="88"/>
    </location>
</feature>
<reference evidence="6 8" key="2">
    <citation type="submission" date="2021-01" db="EMBL/GenBank/DDBJ databases">
        <title>Biogeographic distribution of Paracoccus.</title>
        <authorList>
            <person name="Hollensteiner J."/>
            <person name="Leineberger J."/>
            <person name="Brinkhoff T."/>
            <person name="Daniel R."/>
        </authorList>
    </citation>
    <scope>NUCLEOTIDE SEQUENCE [LARGE SCALE GENOMIC DNA]</scope>
    <source>
        <strain evidence="6 8">DSM 18447</strain>
    </source>
</reference>
<dbReference type="Proteomes" id="UP001215549">
    <property type="component" value="Chromosome"/>
</dbReference>
<dbReference type="SUPFAM" id="SSF46785">
    <property type="entry name" value="Winged helix' DNA-binding domain"/>
    <property type="match status" value="1"/>
</dbReference>
<dbReference type="SMART" id="SM00895">
    <property type="entry name" value="FCD"/>
    <property type="match status" value="1"/>
</dbReference>
<dbReference type="RefSeq" id="WP_076522335.1">
    <property type="nucleotide sequence ID" value="NZ_CP067140.1"/>
</dbReference>
<accession>A0AA46A3X0</accession>
<evidence type="ECO:0000313" key="6">
    <source>
        <dbReference type="EMBL" id="WCR03341.1"/>
    </source>
</evidence>
<dbReference type="InterPro" id="IPR008920">
    <property type="entry name" value="TF_FadR/GntR_C"/>
</dbReference>
<dbReference type="EMBL" id="FTOU01000001">
    <property type="protein sequence ID" value="SIS51813.1"/>
    <property type="molecule type" value="Genomic_DNA"/>
</dbReference>
<dbReference type="Pfam" id="PF00392">
    <property type="entry name" value="GntR"/>
    <property type="match status" value="1"/>
</dbReference>
<organism evidence="5 7">
    <name type="scientific">Paracoccus saliphilus</name>
    <dbReference type="NCBI Taxonomy" id="405559"/>
    <lineage>
        <taxon>Bacteria</taxon>
        <taxon>Pseudomonadati</taxon>
        <taxon>Pseudomonadota</taxon>
        <taxon>Alphaproteobacteria</taxon>
        <taxon>Rhodobacterales</taxon>
        <taxon>Paracoccaceae</taxon>
        <taxon>Paracoccus</taxon>
    </lineage>
</organism>
<protein>
    <submittedName>
        <fullName evidence="6">GntR family transcriptional regulator</fullName>
    </submittedName>
    <submittedName>
        <fullName evidence="5">Transcriptional regulator, GntR family</fullName>
    </submittedName>
</protein>
<evidence type="ECO:0000256" key="1">
    <source>
        <dbReference type="ARBA" id="ARBA00023015"/>
    </source>
</evidence>
<dbReference type="AlphaFoldDB" id="A0AA46A3X0"/>
<keyword evidence="1" id="KW-0805">Transcription regulation</keyword>
<evidence type="ECO:0000313" key="7">
    <source>
        <dbReference type="Proteomes" id="UP000186216"/>
    </source>
</evidence>
<dbReference type="InterPro" id="IPR036390">
    <property type="entry name" value="WH_DNA-bd_sf"/>
</dbReference>
<gene>
    <name evidence="6" type="ORF">JHX88_00715</name>
    <name evidence="5" type="ORF">SAMN05421772_101213</name>
</gene>
<name>A0AA46A3X0_9RHOB</name>
<dbReference type="SUPFAM" id="SSF48008">
    <property type="entry name" value="GntR ligand-binding domain-like"/>
    <property type="match status" value="1"/>
</dbReference>
<sequence>MNTSVKAALDLVRLSLPRDWSLASARIYGDLRQRILSLDLPPGTGLLRTELAAKYEVSQTPLRDALQRLEQDDLVRIIPQSRTTVTLIDIPKIHEASMLRVALETEVVRQLARQGAADVTEQGRSVIELQRGVAEDQSQLRLFQELDEHFHGILFTGLGHDNLRSLIRSRSGHLDRVRRLQIHSKEKLQSIISGHEAILRGIETRDELAAMGAMRDHLYKPSDWVEEFRASHPEYFAPAAPS</sequence>
<dbReference type="SMART" id="SM00345">
    <property type="entry name" value="HTH_GNTR"/>
    <property type="match status" value="1"/>
</dbReference>
<dbReference type="EMBL" id="CP067140">
    <property type="protein sequence ID" value="WCR03341.1"/>
    <property type="molecule type" value="Genomic_DNA"/>
</dbReference>
<keyword evidence="2" id="KW-0238">DNA-binding</keyword>
<dbReference type="InterPro" id="IPR036388">
    <property type="entry name" value="WH-like_DNA-bd_sf"/>
</dbReference>
<dbReference type="InterPro" id="IPR000524">
    <property type="entry name" value="Tscrpt_reg_HTH_GntR"/>
</dbReference>
<evidence type="ECO:0000259" key="4">
    <source>
        <dbReference type="PROSITE" id="PS50949"/>
    </source>
</evidence>
<evidence type="ECO:0000313" key="5">
    <source>
        <dbReference type="EMBL" id="SIS51813.1"/>
    </source>
</evidence>
<evidence type="ECO:0000256" key="2">
    <source>
        <dbReference type="ARBA" id="ARBA00023125"/>
    </source>
</evidence>
<reference evidence="5 7" key="1">
    <citation type="submission" date="2017-01" db="EMBL/GenBank/DDBJ databases">
        <authorList>
            <person name="Varghese N."/>
            <person name="Submissions S."/>
        </authorList>
    </citation>
    <scope>NUCLEOTIDE SEQUENCE [LARGE SCALE GENOMIC DNA]</scope>
    <source>
        <strain evidence="5 7">DSM 18447</strain>
    </source>
</reference>
<evidence type="ECO:0000256" key="3">
    <source>
        <dbReference type="ARBA" id="ARBA00023163"/>
    </source>
</evidence>
<dbReference type="Gene3D" id="1.10.10.10">
    <property type="entry name" value="Winged helix-like DNA-binding domain superfamily/Winged helix DNA-binding domain"/>
    <property type="match status" value="1"/>
</dbReference>
<dbReference type="Pfam" id="PF07729">
    <property type="entry name" value="FCD"/>
    <property type="match status" value="1"/>
</dbReference>
<keyword evidence="8" id="KW-1185">Reference proteome</keyword>
<dbReference type="GO" id="GO:0003677">
    <property type="term" value="F:DNA binding"/>
    <property type="evidence" value="ECO:0007669"/>
    <property type="project" value="UniProtKB-KW"/>
</dbReference>
<dbReference type="GO" id="GO:0003700">
    <property type="term" value="F:DNA-binding transcription factor activity"/>
    <property type="evidence" value="ECO:0007669"/>
    <property type="project" value="InterPro"/>
</dbReference>
<proteinExistence type="predicted"/>